<evidence type="ECO:0000256" key="2">
    <source>
        <dbReference type="ARBA" id="ARBA00022656"/>
    </source>
</evidence>
<keyword evidence="2" id="KW-0800">Toxin</keyword>
<sequence length="499" mass="50456">MAGANHEGYADSTTQSAVSAGNITIRDTQSQKQDVADLNRDAAHANQTLSPIFDREKEQQRLQQAQLIGEIGNQVADIARTEGQIAGEKAKRDPAALNQARTELAATGKPFTEQDVVQRACNTGMAASGFGTGGKYQQAIQAATAAVQGLAGGNPGAILAGGAAPYLAEVVKTLTTDPVTGEVNKAANVAAHAVVNAALAVAQGKNALAGAAGAGTGEIVGMIATEMYGKPVSELSETEKQTVSTLATVAAGLAGGLVGESGASAITGAQSGRTTVENNLLGGSEWLQTDKAREHGADVLSCSDNPSGEACKRGLAENKAYAAALATSSVALLPGSAQAMWALGAGANAGIGYMVDGSVDPENAIIAGWVNVITMGQGWKGTVGWNAAGGAFGNWIDDKDPLSGALINGAGSGLGYGIGKGLSWGVNTGANWWKGGWDPKFNAELRSVTEVKGDLGISKEMKPSKVPSSFGDLGGSVFSEITGKEIEKISSPSSNGDEK</sequence>
<feature type="compositionally biased region" description="Polar residues" evidence="5">
    <location>
        <begin position="11"/>
        <end position="33"/>
    </location>
</feature>
<keyword evidence="3" id="KW-1266">Target cell cytoplasm</keyword>
<evidence type="ECO:0000256" key="4">
    <source>
        <dbReference type="ARBA" id="ARBA00023026"/>
    </source>
</evidence>
<evidence type="ECO:0000256" key="1">
    <source>
        <dbReference type="ARBA" id="ARBA00004219"/>
    </source>
</evidence>
<reference evidence="7" key="1">
    <citation type="submission" date="2018-06" db="EMBL/GenBank/DDBJ databases">
        <authorList>
            <person name="Ashton P.M."/>
            <person name="Dallman T."/>
            <person name="Nair S."/>
            <person name="De Pinna E."/>
            <person name="Peters T."/>
            <person name="Grant K."/>
        </authorList>
    </citation>
    <scope>NUCLEOTIDE SEQUENCE [LARGE SCALE GENOMIC DNA]</scope>
    <source>
        <strain evidence="7">318584</strain>
    </source>
</reference>
<protein>
    <submittedName>
        <fullName evidence="7">Filamentous hemagglutinin</fullName>
    </submittedName>
</protein>
<feature type="region of interest" description="Disordered" evidence="5">
    <location>
        <begin position="1"/>
        <end position="34"/>
    </location>
</feature>
<proteinExistence type="predicted"/>
<dbReference type="InterPro" id="IPR006914">
    <property type="entry name" value="VENN_dom"/>
</dbReference>
<evidence type="ECO:0000259" key="6">
    <source>
        <dbReference type="Pfam" id="PF04829"/>
    </source>
</evidence>
<dbReference type="Pfam" id="PF04829">
    <property type="entry name" value="PT-VENN"/>
    <property type="match status" value="1"/>
</dbReference>
<organism evidence="7">
    <name type="scientific">Salmonella enterica subsp. salamae</name>
    <dbReference type="NCBI Taxonomy" id="59202"/>
    <lineage>
        <taxon>Bacteria</taxon>
        <taxon>Pseudomonadati</taxon>
        <taxon>Pseudomonadota</taxon>
        <taxon>Gammaproteobacteria</taxon>
        <taxon>Enterobacterales</taxon>
        <taxon>Enterobacteriaceae</taxon>
        <taxon>Salmonella</taxon>
    </lineage>
</organism>
<evidence type="ECO:0000313" key="7">
    <source>
        <dbReference type="EMBL" id="ECJ4507831.1"/>
    </source>
</evidence>
<name>A0A5Y3XEL4_SALER</name>
<dbReference type="AlphaFoldDB" id="A0A5Y3XEL4"/>
<evidence type="ECO:0000256" key="3">
    <source>
        <dbReference type="ARBA" id="ARBA00022913"/>
    </source>
</evidence>
<comment type="caution">
    <text evidence="7">The sequence shown here is derived from an EMBL/GenBank/DDBJ whole genome shotgun (WGS) entry which is preliminary data.</text>
</comment>
<accession>A0A5Y3XEL4</accession>
<dbReference type="GO" id="GO:0090729">
    <property type="term" value="F:toxin activity"/>
    <property type="evidence" value="ECO:0007669"/>
    <property type="project" value="UniProtKB-KW"/>
</dbReference>
<comment type="subcellular location">
    <subcellularLocation>
        <location evidence="1">Target cell</location>
        <location evidence="1">Target cell cytoplasm</location>
    </subcellularLocation>
</comment>
<feature type="domain" description="VENN motif-containing" evidence="6">
    <location>
        <begin position="232"/>
        <end position="282"/>
    </location>
</feature>
<dbReference type="Proteomes" id="UP000839747">
    <property type="component" value="Unassembled WGS sequence"/>
</dbReference>
<dbReference type="EMBL" id="AAIYKG010000024">
    <property type="protein sequence ID" value="ECJ4507831.1"/>
    <property type="molecule type" value="Genomic_DNA"/>
</dbReference>
<evidence type="ECO:0000256" key="5">
    <source>
        <dbReference type="SAM" id="MobiDB-lite"/>
    </source>
</evidence>
<keyword evidence="4" id="KW-0843">Virulence</keyword>
<gene>
    <name evidence="7" type="ORF">DNU24_19480</name>
</gene>